<keyword evidence="4" id="KW-1185">Reference proteome</keyword>
<dbReference type="Proteomes" id="UP001597183">
    <property type="component" value="Unassembled WGS sequence"/>
</dbReference>
<feature type="transmembrane region" description="Helical" evidence="2">
    <location>
        <begin position="169"/>
        <end position="187"/>
    </location>
</feature>
<feature type="region of interest" description="Disordered" evidence="1">
    <location>
        <begin position="1"/>
        <end position="59"/>
    </location>
</feature>
<proteinExistence type="predicted"/>
<accession>A0ABW4AIY6</accession>
<feature type="transmembrane region" description="Helical" evidence="2">
    <location>
        <begin position="111"/>
        <end position="132"/>
    </location>
</feature>
<reference evidence="4" key="1">
    <citation type="journal article" date="2019" name="Int. J. Syst. Evol. Microbiol.">
        <title>The Global Catalogue of Microorganisms (GCM) 10K type strain sequencing project: providing services to taxonomists for standard genome sequencing and annotation.</title>
        <authorList>
            <consortium name="The Broad Institute Genomics Platform"/>
            <consortium name="The Broad Institute Genome Sequencing Center for Infectious Disease"/>
            <person name="Wu L."/>
            <person name="Ma J."/>
        </authorList>
    </citation>
    <scope>NUCLEOTIDE SEQUENCE [LARGE SCALE GENOMIC DNA]</scope>
    <source>
        <strain evidence="4">CCM 7526</strain>
    </source>
</reference>
<sequence length="193" mass="19166">MTNKSLNTSSTSASASPPVVSSGASASSPVVFSGASASSPVISSGAAASSPVASSDFPATSAGRSLRRAARRGGRAATVAIAAASALLLWAVDSWGDIALTVRQGESIQQIGPVAVVTAALVAGAAAWALLAVLERTVRRPARIYRIIASVVLLVSLAGPLSGTDLGTRLALLGMHLTVGAALILGLPGRRCR</sequence>
<feature type="transmembrane region" description="Helical" evidence="2">
    <location>
        <begin position="73"/>
        <end position="91"/>
    </location>
</feature>
<evidence type="ECO:0000256" key="2">
    <source>
        <dbReference type="SAM" id="Phobius"/>
    </source>
</evidence>
<dbReference type="InterPro" id="IPR045713">
    <property type="entry name" value="DUF6069"/>
</dbReference>
<gene>
    <name evidence="3" type="ORF">ACFQ5G_35330</name>
</gene>
<evidence type="ECO:0000313" key="4">
    <source>
        <dbReference type="Proteomes" id="UP001597183"/>
    </source>
</evidence>
<dbReference type="Pfam" id="PF19545">
    <property type="entry name" value="DUF6069"/>
    <property type="match status" value="1"/>
</dbReference>
<organism evidence="3 4">
    <name type="scientific">Actinoplanes sichuanensis</name>
    <dbReference type="NCBI Taxonomy" id="512349"/>
    <lineage>
        <taxon>Bacteria</taxon>
        <taxon>Bacillati</taxon>
        <taxon>Actinomycetota</taxon>
        <taxon>Actinomycetes</taxon>
        <taxon>Micromonosporales</taxon>
        <taxon>Micromonosporaceae</taxon>
        <taxon>Actinoplanes</taxon>
    </lineage>
</organism>
<feature type="transmembrane region" description="Helical" evidence="2">
    <location>
        <begin position="144"/>
        <end position="163"/>
    </location>
</feature>
<name>A0ABW4AIY6_9ACTN</name>
<dbReference type="RefSeq" id="WP_317793596.1">
    <property type="nucleotide sequence ID" value="NZ_AP028461.1"/>
</dbReference>
<keyword evidence="2" id="KW-0472">Membrane</keyword>
<evidence type="ECO:0000256" key="1">
    <source>
        <dbReference type="SAM" id="MobiDB-lite"/>
    </source>
</evidence>
<comment type="caution">
    <text evidence="3">The sequence shown here is derived from an EMBL/GenBank/DDBJ whole genome shotgun (WGS) entry which is preliminary data.</text>
</comment>
<feature type="compositionally biased region" description="Low complexity" evidence="1">
    <location>
        <begin position="8"/>
        <end position="59"/>
    </location>
</feature>
<keyword evidence="2" id="KW-1133">Transmembrane helix</keyword>
<protein>
    <submittedName>
        <fullName evidence="3">DUF6069 family protein</fullName>
    </submittedName>
</protein>
<evidence type="ECO:0000313" key="3">
    <source>
        <dbReference type="EMBL" id="MFD1370639.1"/>
    </source>
</evidence>
<keyword evidence="2" id="KW-0812">Transmembrane</keyword>
<dbReference type="EMBL" id="JBHTMK010000044">
    <property type="protein sequence ID" value="MFD1370639.1"/>
    <property type="molecule type" value="Genomic_DNA"/>
</dbReference>